<dbReference type="Proteomes" id="UP001186974">
    <property type="component" value="Unassembled WGS sequence"/>
</dbReference>
<sequence length="399" mass="43012">QLASPVARLSSVNRFLHARNLETAESRGTVRPNVDTLYSTSVFDLSQHDFNTTVPYIPNGHFVLFSYYDVYGNNFANTGTGNMNTPGSYLLRRTPRNSAYGVDTAHNTPANSPYQAFINSPTAYGIFLVRWAVFNDSSLDSIYNWQAGTLIAAITRDPEYQTQPTLQQIERRPFSGSDPEKILKLLAAFAPNNPPPIPSELSFVDANLKAAGLFNGTYDQVPGVDLNLANTAALASITSSLSPNANILTNLGNGWSMLSPSLTDSFKSNYALRAAVAAPGYLMLKAPNALYPFWSNATSSSDDNASSPLGGAQEYLGAVETVVYTFSRKPSLVEGAFWSLTAYEDNCLIPNGIGVYALGDRSNLTYADGKHVYGFSGGDDGQGGGMGAGSFRSWCSRRT</sequence>
<proteinExistence type="predicted"/>
<evidence type="ECO:0000313" key="1">
    <source>
        <dbReference type="EMBL" id="KAK3051866.1"/>
    </source>
</evidence>
<keyword evidence="2" id="KW-1185">Reference proteome</keyword>
<organism evidence="1 2">
    <name type="scientific">Coniosporium uncinatum</name>
    <dbReference type="NCBI Taxonomy" id="93489"/>
    <lineage>
        <taxon>Eukaryota</taxon>
        <taxon>Fungi</taxon>
        <taxon>Dikarya</taxon>
        <taxon>Ascomycota</taxon>
        <taxon>Pezizomycotina</taxon>
        <taxon>Dothideomycetes</taxon>
        <taxon>Dothideomycetes incertae sedis</taxon>
        <taxon>Coniosporium</taxon>
    </lineage>
</organism>
<gene>
    <name evidence="1" type="ORF">LTS18_012373</name>
</gene>
<dbReference type="EMBL" id="JAWDJW010010029">
    <property type="protein sequence ID" value="KAK3051866.1"/>
    <property type="molecule type" value="Genomic_DNA"/>
</dbReference>
<feature type="non-terminal residue" evidence="1">
    <location>
        <position position="1"/>
    </location>
</feature>
<protein>
    <submittedName>
        <fullName evidence="1">Uncharacterized protein</fullName>
    </submittedName>
</protein>
<name>A0ACC3CXT2_9PEZI</name>
<reference evidence="1" key="1">
    <citation type="submission" date="2024-09" db="EMBL/GenBank/DDBJ databases">
        <title>Black Yeasts Isolated from many extreme environments.</title>
        <authorList>
            <person name="Coleine C."/>
            <person name="Stajich J.E."/>
            <person name="Selbmann L."/>
        </authorList>
    </citation>
    <scope>NUCLEOTIDE SEQUENCE</scope>
    <source>
        <strain evidence="1">CCFEE 5737</strain>
    </source>
</reference>
<comment type="caution">
    <text evidence="1">The sequence shown here is derived from an EMBL/GenBank/DDBJ whole genome shotgun (WGS) entry which is preliminary data.</text>
</comment>
<evidence type="ECO:0000313" key="2">
    <source>
        <dbReference type="Proteomes" id="UP001186974"/>
    </source>
</evidence>
<accession>A0ACC3CXT2</accession>